<dbReference type="GO" id="GO:0005737">
    <property type="term" value="C:cytoplasm"/>
    <property type="evidence" value="ECO:0007669"/>
    <property type="project" value="TreeGrafter"/>
</dbReference>
<accession>A0A210QSG1</accession>
<dbReference type="Gene3D" id="3.30.720.50">
    <property type="match status" value="1"/>
</dbReference>
<evidence type="ECO:0000259" key="8">
    <source>
        <dbReference type="PROSITE" id="PS51059"/>
    </source>
</evidence>
<dbReference type="SUPFAM" id="SSF117839">
    <property type="entry name" value="WWE domain"/>
    <property type="match status" value="1"/>
</dbReference>
<feature type="domain" description="Macro" evidence="9">
    <location>
        <begin position="1"/>
        <end position="217"/>
    </location>
</feature>
<dbReference type="EMBL" id="NEDP02002114">
    <property type="protein sequence ID" value="OWF51697.1"/>
    <property type="molecule type" value="Genomic_DNA"/>
</dbReference>
<dbReference type="CDD" id="cd01439">
    <property type="entry name" value="TCCD_inducible_PARP_like"/>
    <property type="match status" value="1"/>
</dbReference>
<dbReference type="OrthoDB" id="6145880at2759"/>
<evidence type="ECO:0000313" key="11">
    <source>
        <dbReference type="Proteomes" id="UP000242188"/>
    </source>
</evidence>
<sequence>MQHKGGLAKAGVEADFRAVPLDYRTGPLDYRAVPLAYRAVPLDYRAVPLDYRTVPLDYHAVPLDYRAVPLDYRAVPSDYRGQSIQTQCDRHISNHGKVQKGHVITTTGGDLDCKVIIHAAIPVWQGGSKGDLDIVEMAVKESLQEAAQGSHQSIAFPALGCGRLFKYPTHKATATVVATLKELLLGDDKDSPVKEVYLCDVNDDAIQGFTKALASEFGSTNVKVFEDEDHHKKGKTASKGDQGHIYHEVEEEDFPDSSKGATAAPPKRKGWGQAKRGLQSPSQGQTAKSGGQGHPIRLEVGDLTKMKVHVDVIVSSVTPNLDLDGTVMSKGLSQAAGPSVQQECNDKYPRGITAGDVAVTTGGQLNCNHIYHVTIPKWDGGGGNAIKNLGDTVTKCLALANRHKCVSIAIPAMGTGRLHYPADQVAGTMYACVDKFLQNTQNPSLQEIHLVVFHKDSATVKAFKHVSSNYKTSGSAALSPSNTGSGSEVEDMFDKVKVIVTSGDITKETSDVIINGVDESLNLSKGQLSKAVLAAAGDGIQDECNNNAHYIHSKGLVRTSAGNLSCKAIYHIKSEKQANAWESSVTKCLEEADRQHYTSVSFPALGTGLQHCSPQDVAAAMIKATRTFSSSAKHVHEVRIVVFQKNMLNIFLSALKQKSGSEGFFIVNAVKNFCAGIRKKSEERSVTDKQDKVTFCIWAASKYKAQCTQTELDILCDKKCRVTVIKSPVDIIKKLTGKQQASLEKCVGKGAQMEIDTGKGQIVLQGNSEDTAEANVKIMDLLHGFDREKLKGEKAATVAMFVQWSYSIKGKKKLFYPTINDELEMAYKAKKTGVEIKDKQGQKYYVDFKKMEEHALSNSSEKFPVERTDNGSSGGGYKVPDTWTSMSQGQLVVSVPLPTTNKEYIRVKSEFEKSAGRTVNILKIQRVQNRALYMQFAAKKREITDKNKKNPEKWLWHGTSVDVITKIIHNGFNRSYSNMCAIGNGVYFAVNASYSLGGYCRQDSNGVFHILLTQVLTGDSCQGTAGIKVAPSKGGANSVDCYDSVTDNTGGPSMFVIFHDSQAYPTYHIEFK</sequence>
<feature type="domain" description="Macro" evidence="9">
    <location>
        <begin position="283"/>
        <end position="471"/>
    </location>
</feature>
<dbReference type="InterPro" id="IPR052056">
    <property type="entry name" value="Mono-ARTD/PARP"/>
</dbReference>
<feature type="domain" description="PARP catalytic" evidence="8">
    <location>
        <begin position="879"/>
        <end position="1072"/>
    </location>
</feature>
<evidence type="ECO:0000256" key="7">
    <source>
        <dbReference type="SAM" id="MobiDB-lite"/>
    </source>
</evidence>
<dbReference type="PROSITE" id="PS51154">
    <property type="entry name" value="MACRO"/>
    <property type="match status" value="3"/>
</dbReference>
<dbReference type="InterPro" id="IPR012317">
    <property type="entry name" value="Poly(ADP-ribose)pol_cat_dom"/>
</dbReference>
<keyword evidence="5" id="KW-0539">Nucleus</keyword>
<evidence type="ECO:0000256" key="2">
    <source>
        <dbReference type="ARBA" id="ARBA00022676"/>
    </source>
</evidence>
<evidence type="ECO:0000259" key="9">
    <source>
        <dbReference type="PROSITE" id="PS51154"/>
    </source>
</evidence>
<dbReference type="EC" id="2.4.2.-" evidence="6"/>
<dbReference type="InterPro" id="IPR004170">
    <property type="entry name" value="WWE_dom"/>
</dbReference>
<dbReference type="GO" id="GO:0005634">
    <property type="term" value="C:nucleus"/>
    <property type="evidence" value="ECO:0007669"/>
    <property type="project" value="UniProtKB-SubCell"/>
</dbReference>
<comment type="subcellular location">
    <subcellularLocation>
        <location evidence="1">Nucleus</location>
    </subcellularLocation>
</comment>
<keyword evidence="2 6" id="KW-0328">Glycosyltransferase</keyword>
<evidence type="ECO:0000256" key="3">
    <source>
        <dbReference type="ARBA" id="ARBA00022679"/>
    </source>
</evidence>
<dbReference type="SUPFAM" id="SSF52949">
    <property type="entry name" value="Macro domain-like"/>
    <property type="match status" value="3"/>
</dbReference>
<dbReference type="Pfam" id="PF01661">
    <property type="entry name" value="Macro"/>
    <property type="match status" value="3"/>
</dbReference>
<dbReference type="PANTHER" id="PTHR14453:SF67">
    <property type="entry name" value="POLY [ADP-RIBOSE] POLYMERASE"/>
    <property type="match status" value="1"/>
</dbReference>
<evidence type="ECO:0000256" key="5">
    <source>
        <dbReference type="ARBA" id="ARBA00023242"/>
    </source>
</evidence>
<comment type="caution">
    <text evidence="10">The sequence shown here is derived from an EMBL/GenBank/DDBJ whole genome shotgun (WGS) entry which is preliminary data.</text>
</comment>
<dbReference type="GO" id="GO:0003714">
    <property type="term" value="F:transcription corepressor activity"/>
    <property type="evidence" value="ECO:0007669"/>
    <property type="project" value="TreeGrafter"/>
</dbReference>
<evidence type="ECO:0000256" key="6">
    <source>
        <dbReference type="RuleBase" id="RU362114"/>
    </source>
</evidence>
<dbReference type="InterPro" id="IPR037197">
    <property type="entry name" value="WWE_dom_sf"/>
</dbReference>
<dbReference type="Proteomes" id="UP000242188">
    <property type="component" value="Unassembled WGS sequence"/>
</dbReference>
<dbReference type="Gene3D" id="3.40.220.10">
    <property type="entry name" value="Leucine Aminopeptidase, subunit E, domain 1"/>
    <property type="match status" value="3"/>
</dbReference>
<dbReference type="Pfam" id="PF00644">
    <property type="entry name" value="PARP"/>
    <property type="match status" value="1"/>
</dbReference>
<feature type="region of interest" description="Disordered" evidence="7">
    <location>
        <begin position="249"/>
        <end position="296"/>
    </location>
</feature>
<evidence type="ECO:0000256" key="4">
    <source>
        <dbReference type="ARBA" id="ARBA00023027"/>
    </source>
</evidence>
<name>A0A210QSG1_MIZYE</name>
<feature type="domain" description="Macro" evidence="9">
    <location>
        <begin position="485"/>
        <end position="659"/>
    </location>
</feature>
<evidence type="ECO:0000256" key="1">
    <source>
        <dbReference type="ARBA" id="ARBA00004123"/>
    </source>
</evidence>
<dbReference type="Pfam" id="PF02825">
    <property type="entry name" value="WWE"/>
    <property type="match status" value="1"/>
</dbReference>
<organism evidence="10 11">
    <name type="scientific">Mizuhopecten yessoensis</name>
    <name type="common">Japanese scallop</name>
    <name type="synonym">Patinopecten yessoensis</name>
    <dbReference type="NCBI Taxonomy" id="6573"/>
    <lineage>
        <taxon>Eukaryota</taxon>
        <taxon>Metazoa</taxon>
        <taxon>Spiralia</taxon>
        <taxon>Lophotrochozoa</taxon>
        <taxon>Mollusca</taxon>
        <taxon>Bivalvia</taxon>
        <taxon>Autobranchia</taxon>
        <taxon>Pteriomorphia</taxon>
        <taxon>Pectinida</taxon>
        <taxon>Pectinoidea</taxon>
        <taxon>Pectinidae</taxon>
        <taxon>Mizuhopecten</taxon>
    </lineage>
</organism>
<keyword evidence="4 6" id="KW-0520">NAD</keyword>
<dbReference type="GO" id="GO:0003950">
    <property type="term" value="F:NAD+ poly-ADP-ribosyltransferase activity"/>
    <property type="evidence" value="ECO:0007669"/>
    <property type="project" value="UniProtKB-UniRule"/>
</dbReference>
<feature type="compositionally biased region" description="Polar residues" evidence="7">
    <location>
        <begin position="279"/>
        <end position="289"/>
    </location>
</feature>
<keyword evidence="3 6" id="KW-0808">Transferase</keyword>
<dbReference type="GO" id="GO:0010629">
    <property type="term" value="P:negative regulation of gene expression"/>
    <property type="evidence" value="ECO:0007669"/>
    <property type="project" value="TreeGrafter"/>
</dbReference>
<gene>
    <name evidence="10" type="ORF">KP79_PYT17009</name>
</gene>
<reference evidence="10 11" key="1">
    <citation type="journal article" date="2017" name="Nat. Ecol. Evol.">
        <title>Scallop genome provides insights into evolution of bilaterian karyotype and development.</title>
        <authorList>
            <person name="Wang S."/>
            <person name="Zhang J."/>
            <person name="Jiao W."/>
            <person name="Li J."/>
            <person name="Xun X."/>
            <person name="Sun Y."/>
            <person name="Guo X."/>
            <person name="Huan P."/>
            <person name="Dong B."/>
            <person name="Zhang L."/>
            <person name="Hu X."/>
            <person name="Sun X."/>
            <person name="Wang J."/>
            <person name="Zhao C."/>
            <person name="Wang Y."/>
            <person name="Wang D."/>
            <person name="Huang X."/>
            <person name="Wang R."/>
            <person name="Lv J."/>
            <person name="Li Y."/>
            <person name="Zhang Z."/>
            <person name="Liu B."/>
            <person name="Lu W."/>
            <person name="Hui Y."/>
            <person name="Liang J."/>
            <person name="Zhou Z."/>
            <person name="Hou R."/>
            <person name="Li X."/>
            <person name="Liu Y."/>
            <person name="Li H."/>
            <person name="Ning X."/>
            <person name="Lin Y."/>
            <person name="Zhao L."/>
            <person name="Xing Q."/>
            <person name="Dou J."/>
            <person name="Li Y."/>
            <person name="Mao J."/>
            <person name="Guo H."/>
            <person name="Dou H."/>
            <person name="Li T."/>
            <person name="Mu C."/>
            <person name="Jiang W."/>
            <person name="Fu Q."/>
            <person name="Fu X."/>
            <person name="Miao Y."/>
            <person name="Liu J."/>
            <person name="Yu Q."/>
            <person name="Li R."/>
            <person name="Liao H."/>
            <person name="Li X."/>
            <person name="Kong Y."/>
            <person name="Jiang Z."/>
            <person name="Chourrout D."/>
            <person name="Li R."/>
            <person name="Bao Z."/>
        </authorList>
    </citation>
    <scope>NUCLEOTIDE SEQUENCE [LARGE SCALE GENOMIC DNA]</scope>
    <source>
        <strain evidence="10 11">PY_sf001</strain>
    </source>
</reference>
<proteinExistence type="predicted"/>
<dbReference type="SMART" id="SM00506">
    <property type="entry name" value="A1pp"/>
    <property type="match status" value="2"/>
</dbReference>
<dbReference type="Gene3D" id="3.90.228.10">
    <property type="match status" value="1"/>
</dbReference>
<dbReference type="AlphaFoldDB" id="A0A210QSG1"/>
<dbReference type="SUPFAM" id="SSF56399">
    <property type="entry name" value="ADP-ribosylation"/>
    <property type="match status" value="1"/>
</dbReference>
<dbReference type="PROSITE" id="PS51059">
    <property type="entry name" value="PARP_CATALYTIC"/>
    <property type="match status" value="1"/>
</dbReference>
<dbReference type="InterPro" id="IPR002589">
    <property type="entry name" value="Macro_dom"/>
</dbReference>
<dbReference type="PANTHER" id="PTHR14453">
    <property type="entry name" value="PARP/ZINC FINGER CCCH TYPE DOMAIN CONTAINING PROTEIN"/>
    <property type="match status" value="1"/>
</dbReference>
<evidence type="ECO:0000313" key="10">
    <source>
        <dbReference type="EMBL" id="OWF51697.1"/>
    </source>
</evidence>
<keyword evidence="11" id="KW-1185">Reference proteome</keyword>
<protein>
    <recommendedName>
        <fullName evidence="6">Poly [ADP-ribose] polymerase</fullName>
        <shortName evidence="6">PARP</shortName>
        <ecNumber evidence="6">2.4.2.-</ecNumber>
    </recommendedName>
</protein>
<dbReference type="InterPro" id="IPR043472">
    <property type="entry name" value="Macro_dom-like"/>
</dbReference>